<dbReference type="SUPFAM" id="SSF50969">
    <property type="entry name" value="YVTN repeat-like/Quinoprotein amine dehydrogenase"/>
    <property type="match status" value="1"/>
</dbReference>
<dbReference type="Pfam" id="PF05345">
    <property type="entry name" value="He_PIG"/>
    <property type="match status" value="2"/>
</dbReference>
<dbReference type="AlphaFoldDB" id="A0A3P3QGI0"/>
<dbReference type="Proteomes" id="UP000276260">
    <property type="component" value="Unassembled WGS sequence"/>
</dbReference>
<dbReference type="SMART" id="SM00736">
    <property type="entry name" value="CADG"/>
    <property type="match status" value="2"/>
</dbReference>
<dbReference type="RefSeq" id="WP_046519496.1">
    <property type="nucleotide sequence ID" value="NZ_LAVS01000012.1"/>
</dbReference>
<feature type="domain" description="Dystroglycan-type cadherin-like" evidence="2">
    <location>
        <begin position="858"/>
        <end position="946"/>
    </location>
</feature>
<feature type="signal peptide" evidence="1">
    <location>
        <begin position="1"/>
        <end position="21"/>
    </location>
</feature>
<keyword evidence="1" id="KW-0732">Signal</keyword>
<evidence type="ECO:0000313" key="4">
    <source>
        <dbReference type="Proteomes" id="UP000276260"/>
    </source>
</evidence>
<reference evidence="3 4" key="1">
    <citation type="submission" date="2018-11" db="EMBL/GenBank/DDBJ databases">
        <title>Draft genome analysis of Rheinheimera mesophila isolated from an industrial waste site.</title>
        <authorList>
            <person name="Yu Q."/>
            <person name="Qi Y."/>
            <person name="Zhang H."/>
            <person name="Lu Y."/>
            <person name="Pu J."/>
        </authorList>
    </citation>
    <scope>NUCLEOTIDE SEQUENCE [LARGE SCALE GENOMIC DNA]</scope>
    <source>
        <strain evidence="3 4">IITR13</strain>
    </source>
</reference>
<dbReference type="InterPro" id="IPR013783">
    <property type="entry name" value="Ig-like_fold"/>
</dbReference>
<dbReference type="InterPro" id="IPR011044">
    <property type="entry name" value="Quino_amine_DH_bsu"/>
</dbReference>
<evidence type="ECO:0000259" key="2">
    <source>
        <dbReference type="SMART" id="SM00736"/>
    </source>
</evidence>
<accession>A0A3P3QGI0</accession>
<dbReference type="InterPro" id="IPR006644">
    <property type="entry name" value="Cadg"/>
</dbReference>
<protein>
    <recommendedName>
        <fullName evidence="2">Dystroglycan-type cadherin-like domain-containing protein</fullName>
    </recommendedName>
</protein>
<evidence type="ECO:0000313" key="3">
    <source>
        <dbReference type="EMBL" id="RRJ19433.1"/>
    </source>
</evidence>
<feature type="domain" description="Dystroglycan-type cadherin-like" evidence="2">
    <location>
        <begin position="771"/>
        <end position="857"/>
    </location>
</feature>
<keyword evidence="4" id="KW-1185">Reference proteome</keyword>
<organism evidence="3 4">
    <name type="scientific">Rheinheimera mesophila</name>
    <dbReference type="NCBI Taxonomy" id="1547515"/>
    <lineage>
        <taxon>Bacteria</taxon>
        <taxon>Pseudomonadati</taxon>
        <taxon>Pseudomonadota</taxon>
        <taxon>Gammaproteobacteria</taxon>
        <taxon>Chromatiales</taxon>
        <taxon>Chromatiaceae</taxon>
        <taxon>Rheinheimera</taxon>
    </lineage>
</organism>
<dbReference type="GO" id="GO:0016020">
    <property type="term" value="C:membrane"/>
    <property type="evidence" value="ECO:0007669"/>
    <property type="project" value="InterPro"/>
</dbReference>
<evidence type="ECO:0000256" key="1">
    <source>
        <dbReference type="SAM" id="SignalP"/>
    </source>
</evidence>
<gene>
    <name evidence="3" type="ORF">EIK76_13300</name>
</gene>
<proteinExistence type="predicted"/>
<name>A0A3P3QGI0_9GAMM</name>
<feature type="chain" id="PRO_5018764880" description="Dystroglycan-type cadherin-like domain-containing protein" evidence="1">
    <location>
        <begin position="22"/>
        <end position="969"/>
    </location>
</feature>
<dbReference type="OrthoDB" id="57539at2"/>
<comment type="caution">
    <text evidence="3">The sequence shown here is derived from an EMBL/GenBank/DDBJ whole genome shotgun (WGS) entry which is preliminary data.</text>
</comment>
<dbReference type="EMBL" id="RRCF01000004">
    <property type="protein sequence ID" value="RRJ19433.1"/>
    <property type="molecule type" value="Genomic_DNA"/>
</dbReference>
<sequence length="969" mass="105741">MLRLTSVACAVAIAFSSSAVAFEIPLFDKVPQTTTQAESPKTLSLSEPVSEKEGLLHLAERVTSAGGLIVAYGSYGFSVLQQTEGSLTLLKDYTYAELGFDNSSQNAVHLSADGSLLFISSYYQNKVFSLSSDGQIQALAQLSGNYSDSYKSNPSSSFVAFTYTNSGAQVSVQAFDKQTNTFAAPSLVSVQNQPNFAVYDESKKVLVLGVFQSLISSYVIASYKMDSQGAFSLVSEIPIANIPTEENVAYSQENGHIVLNTYLGTRLYSVASDGSLQFIQNNSTLLSQSPQRTRFSGSRLVAYYGNVVHSFSVSNSGFSDLKVMPLNGAKDLAPVRGNFVSLHENSIKYYPQSTETTAPIILERGKQSLSLLAAKNIAFDETYFIRVEEQNAELYKKADDGAISSLKFYEAQDIYPESLTGYPSYSYKISSSSLLVGRNTMLRFYKFDKAAEALVQSAEIDLNEKLSEFNQISSIHGTAMFGSYLLVHSDNKLHLFAVKADDLTYLDTAVSGVNNFGYLPSLAENVEMDGALLVRNSNTMKMQELRVIDNKLSSKDLFELPYSHWSSFSFKVVSTQLHVFFDRYLYVYKKIDDKFQLLSLNNLNSYSLYYLDERFILTMPNELNLVLSKIDLASGIPTEVESVQLENPLYPRNAFLLGQHLYTENVDTPFELKRYLINRAPDLTQVPTKMQLNQGIAYSTELTALIQDTDAGNTMTFTLVDAVPGITVTEQGTLNYDGSPLSTNEVVVRATDNTDLYSDITLTFEHNKAPALAQPWVAPVINQNKTFVLDLNEFFSDPEGSVLTYEITSTANLTVSTKGIISGTLTEGQIHQLRVQVKDSKGATSSHTLDLTVNAAPVLTGSGSVTLSTDETASVNLATLFADAEGQNISFTATGLPAGLTLSGSTISGKVANAGKFSTLITATDSAGATSQATLNFEVTQPKGSSGSFGWYAVMALWAISLSRRFKKV</sequence>
<dbReference type="Gene3D" id="2.60.40.10">
    <property type="entry name" value="Immunoglobulins"/>
    <property type="match status" value="2"/>
</dbReference>